<dbReference type="SUPFAM" id="SSF55811">
    <property type="entry name" value="Nudix"/>
    <property type="match status" value="1"/>
</dbReference>
<evidence type="ECO:0000256" key="4">
    <source>
        <dbReference type="SAM" id="MobiDB-lite"/>
    </source>
</evidence>
<evidence type="ECO:0000256" key="1">
    <source>
        <dbReference type="ARBA" id="ARBA00001946"/>
    </source>
</evidence>
<dbReference type="PANTHER" id="PTHR43046:SF12">
    <property type="entry name" value="GDP-MANNOSE MANNOSYL HYDROLASE"/>
    <property type="match status" value="1"/>
</dbReference>
<dbReference type="InterPro" id="IPR015797">
    <property type="entry name" value="NUDIX_hydrolase-like_dom_sf"/>
</dbReference>
<comment type="cofactor">
    <cofactor evidence="1">
        <name>Mg(2+)</name>
        <dbReference type="ChEBI" id="CHEBI:18420"/>
    </cofactor>
</comment>
<evidence type="ECO:0000256" key="3">
    <source>
        <dbReference type="ARBA" id="ARBA00022842"/>
    </source>
</evidence>
<organism evidence="6 7">
    <name type="scientific">Micromonospora thermarum</name>
    <dbReference type="NCBI Taxonomy" id="2720024"/>
    <lineage>
        <taxon>Bacteria</taxon>
        <taxon>Bacillati</taxon>
        <taxon>Actinomycetota</taxon>
        <taxon>Actinomycetes</taxon>
        <taxon>Micromonosporales</taxon>
        <taxon>Micromonosporaceae</taxon>
        <taxon>Micromonospora</taxon>
    </lineage>
</organism>
<keyword evidence="3" id="KW-0460">Magnesium</keyword>
<evidence type="ECO:0000313" key="6">
    <source>
        <dbReference type="EMBL" id="NJP35721.1"/>
    </source>
</evidence>
<keyword evidence="2 6" id="KW-0378">Hydrolase</keyword>
<dbReference type="Proteomes" id="UP000783871">
    <property type="component" value="Unassembled WGS sequence"/>
</dbReference>
<accession>A0ABX0ZI97</accession>
<dbReference type="InterPro" id="IPR000086">
    <property type="entry name" value="NUDIX_hydrolase_dom"/>
</dbReference>
<name>A0ABX0ZI97_9ACTN</name>
<comment type="caution">
    <text evidence="6">The sequence shown here is derived from an EMBL/GenBank/DDBJ whole genome shotgun (WGS) entry which is preliminary data.</text>
</comment>
<proteinExistence type="predicted"/>
<gene>
    <name evidence="6" type="ORF">HCJ94_28100</name>
</gene>
<dbReference type="RefSeq" id="WP_168004035.1">
    <property type="nucleotide sequence ID" value="NZ_JAATEO010000053.1"/>
</dbReference>
<dbReference type="Pfam" id="PF00293">
    <property type="entry name" value="NUDIX"/>
    <property type="match status" value="1"/>
</dbReference>
<evidence type="ECO:0000256" key="2">
    <source>
        <dbReference type="ARBA" id="ARBA00022801"/>
    </source>
</evidence>
<dbReference type="PROSITE" id="PS51462">
    <property type="entry name" value="NUDIX"/>
    <property type="match status" value="1"/>
</dbReference>
<dbReference type="PANTHER" id="PTHR43046">
    <property type="entry name" value="GDP-MANNOSE MANNOSYL HYDROLASE"/>
    <property type="match status" value="1"/>
</dbReference>
<dbReference type="GO" id="GO:0016787">
    <property type="term" value="F:hydrolase activity"/>
    <property type="evidence" value="ECO:0007669"/>
    <property type="project" value="UniProtKB-KW"/>
</dbReference>
<feature type="domain" description="Nudix hydrolase" evidence="5">
    <location>
        <begin position="15"/>
        <end position="143"/>
    </location>
</feature>
<protein>
    <submittedName>
        <fullName evidence="6">NUDIX hydrolase</fullName>
    </submittedName>
</protein>
<reference evidence="6 7" key="1">
    <citation type="submission" date="2020-03" db="EMBL/GenBank/DDBJ databases">
        <title>WGS of actinomycetes isolated from Thailand.</title>
        <authorList>
            <person name="Thawai C."/>
        </authorList>
    </citation>
    <scope>NUCLEOTIDE SEQUENCE [LARGE SCALE GENOMIC DNA]</scope>
    <source>
        <strain evidence="6 7">HSS6-12</strain>
    </source>
</reference>
<evidence type="ECO:0000259" key="5">
    <source>
        <dbReference type="PROSITE" id="PS51462"/>
    </source>
</evidence>
<dbReference type="CDD" id="cd18876">
    <property type="entry name" value="NUDIX_Hydrolase"/>
    <property type="match status" value="1"/>
</dbReference>
<feature type="region of interest" description="Disordered" evidence="4">
    <location>
        <begin position="160"/>
        <end position="194"/>
    </location>
</feature>
<evidence type="ECO:0000313" key="7">
    <source>
        <dbReference type="Proteomes" id="UP000783871"/>
    </source>
</evidence>
<dbReference type="EMBL" id="JAATEO010000053">
    <property type="protein sequence ID" value="NJP35721.1"/>
    <property type="molecule type" value="Genomic_DNA"/>
</dbReference>
<keyword evidence="7" id="KW-1185">Reference proteome</keyword>
<dbReference type="Gene3D" id="3.90.79.10">
    <property type="entry name" value="Nucleoside Triphosphate Pyrophosphohydrolase"/>
    <property type="match status" value="1"/>
</dbReference>
<sequence>MTWTEPATWYANLPSFYAAAAAFITDPAGNVLLVKPTYRDHWAFPGGYIDEGEYPHDACAREIREELSVALAVGDLLVVDWAPASGQRPRAIVSFTFDCGSITELGDLDLAQQELEDAAVFSPHEAEQRLPDRVAPRVRAAIQARRRHAPVYLAGGVAIRPTRSSVPPTGEDAAAPANQLRASHQPQPGWDLDH</sequence>